<feature type="domain" description="Transposase IS4-like" evidence="1">
    <location>
        <begin position="6"/>
        <end position="90"/>
    </location>
</feature>
<name>A0A1K1LFX8_9BACT</name>
<evidence type="ECO:0000313" key="2">
    <source>
        <dbReference type="EMBL" id="SFV73613.1"/>
    </source>
</evidence>
<evidence type="ECO:0000259" key="1">
    <source>
        <dbReference type="Pfam" id="PF01609"/>
    </source>
</evidence>
<dbReference type="GO" id="GO:0006313">
    <property type="term" value="P:DNA transposition"/>
    <property type="evidence" value="ECO:0007669"/>
    <property type="project" value="InterPro"/>
</dbReference>
<dbReference type="InterPro" id="IPR002559">
    <property type="entry name" value="Transposase_11"/>
</dbReference>
<keyword evidence="3" id="KW-1185">Reference proteome</keyword>
<reference evidence="3" key="1">
    <citation type="submission" date="2016-10" db="EMBL/GenBank/DDBJ databases">
        <authorList>
            <person name="Wegmann U."/>
        </authorList>
    </citation>
    <scope>NUCLEOTIDE SEQUENCE [LARGE SCALE GENOMIC DNA]</scope>
</reference>
<dbReference type="GO" id="GO:0004803">
    <property type="term" value="F:transposase activity"/>
    <property type="evidence" value="ECO:0007669"/>
    <property type="project" value="InterPro"/>
</dbReference>
<sequence length="93" mass="11005">MDLSADKLLADRAYDSDAVLEQARQQKMEAVIPSRKCRRHQREYDAHVYKERHLVECFFAKLKSFRRIATRYEKLAATFRANVMLAACLIWLQ</sequence>
<dbReference type="Pfam" id="PF01609">
    <property type="entry name" value="DDE_Tnp_1"/>
    <property type="match status" value="1"/>
</dbReference>
<dbReference type="PANTHER" id="PTHR30007:SF1">
    <property type="entry name" value="BLR1914 PROTEIN"/>
    <property type="match status" value="1"/>
</dbReference>
<gene>
    <name evidence="2" type="ORF">DESPIGER_1783</name>
</gene>
<dbReference type="Proteomes" id="UP000186323">
    <property type="component" value="Chromosome I"/>
</dbReference>
<accession>A0A1K1LFX8</accession>
<dbReference type="GO" id="GO:0003677">
    <property type="term" value="F:DNA binding"/>
    <property type="evidence" value="ECO:0007669"/>
    <property type="project" value="InterPro"/>
</dbReference>
<evidence type="ECO:0000313" key="3">
    <source>
        <dbReference type="Proteomes" id="UP000186323"/>
    </source>
</evidence>
<proteinExistence type="predicted"/>
<dbReference type="AlphaFoldDB" id="A0A1K1LFX8"/>
<dbReference type="PANTHER" id="PTHR30007">
    <property type="entry name" value="PHP DOMAIN PROTEIN"/>
    <property type="match status" value="1"/>
</dbReference>
<dbReference type="KEGG" id="dpg:DESPIGER_1783"/>
<protein>
    <submittedName>
        <fullName evidence="2">Mobile element protein</fullName>
    </submittedName>
</protein>
<dbReference type="EMBL" id="LT630450">
    <property type="protein sequence ID" value="SFV73613.1"/>
    <property type="molecule type" value="Genomic_DNA"/>
</dbReference>
<organism evidence="2 3">
    <name type="scientific">Desulfovibrio piger</name>
    <dbReference type="NCBI Taxonomy" id="901"/>
    <lineage>
        <taxon>Bacteria</taxon>
        <taxon>Pseudomonadati</taxon>
        <taxon>Thermodesulfobacteriota</taxon>
        <taxon>Desulfovibrionia</taxon>
        <taxon>Desulfovibrionales</taxon>
        <taxon>Desulfovibrionaceae</taxon>
        <taxon>Desulfovibrio</taxon>
    </lineage>
</organism>